<dbReference type="Gene3D" id="3.40.50.150">
    <property type="entry name" value="Vaccinia Virus protein VP39"/>
    <property type="match status" value="1"/>
</dbReference>
<dbReference type="InterPro" id="IPR029063">
    <property type="entry name" value="SAM-dependent_MTases_sf"/>
</dbReference>
<organism evidence="5 6">
    <name type="scientific">Monoraphidium neglectum</name>
    <dbReference type="NCBI Taxonomy" id="145388"/>
    <lineage>
        <taxon>Eukaryota</taxon>
        <taxon>Viridiplantae</taxon>
        <taxon>Chlorophyta</taxon>
        <taxon>core chlorophytes</taxon>
        <taxon>Chlorophyceae</taxon>
        <taxon>CS clade</taxon>
        <taxon>Sphaeropleales</taxon>
        <taxon>Selenastraceae</taxon>
        <taxon>Monoraphidium</taxon>
    </lineage>
</organism>
<dbReference type="Proteomes" id="UP000054498">
    <property type="component" value="Unassembled WGS sequence"/>
</dbReference>
<keyword evidence="1 5" id="KW-0489">Methyltransferase</keyword>
<dbReference type="EMBL" id="KK100847">
    <property type="protein sequence ID" value="KIZ03452.1"/>
    <property type="molecule type" value="Genomic_DNA"/>
</dbReference>
<evidence type="ECO:0000256" key="4">
    <source>
        <dbReference type="ARBA" id="ARBA00023453"/>
    </source>
</evidence>
<evidence type="ECO:0000313" key="6">
    <source>
        <dbReference type="Proteomes" id="UP000054498"/>
    </source>
</evidence>
<gene>
    <name evidence="5" type="ORF">MNEG_4509</name>
</gene>
<dbReference type="GO" id="GO:0042409">
    <property type="term" value="F:caffeoyl-CoA O-methyltransferase activity"/>
    <property type="evidence" value="ECO:0007669"/>
    <property type="project" value="UniProtKB-EC"/>
</dbReference>
<keyword evidence="3" id="KW-0949">S-adenosyl-L-methionine</keyword>
<dbReference type="GO" id="GO:0032259">
    <property type="term" value="P:methylation"/>
    <property type="evidence" value="ECO:0007669"/>
    <property type="project" value="UniProtKB-KW"/>
</dbReference>
<evidence type="ECO:0000313" key="5">
    <source>
        <dbReference type="EMBL" id="KIZ03452.1"/>
    </source>
</evidence>
<proteinExistence type="inferred from homology"/>
<dbReference type="RefSeq" id="XP_013902471.1">
    <property type="nucleotide sequence ID" value="XM_014047017.1"/>
</dbReference>
<accession>A0A0D2MSP0</accession>
<dbReference type="OrthoDB" id="10251242at2759"/>
<dbReference type="SUPFAM" id="SSF53335">
    <property type="entry name" value="S-adenosyl-L-methionine-dependent methyltransferases"/>
    <property type="match status" value="1"/>
</dbReference>
<dbReference type="InterPro" id="IPR002935">
    <property type="entry name" value="SAM_O-MeTrfase"/>
</dbReference>
<reference evidence="5 6" key="1">
    <citation type="journal article" date="2013" name="BMC Genomics">
        <title>Reconstruction of the lipid metabolism for the microalga Monoraphidium neglectum from its genome sequence reveals characteristics suitable for biofuel production.</title>
        <authorList>
            <person name="Bogen C."/>
            <person name="Al-Dilaimi A."/>
            <person name="Albersmeier A."/>
            <person name="Wichmann J."/>
            <person name="Grundmann M."/>
            <person name="Rupp O."/>
            <person name="Lauersen K.J."/>
            <person name="Blifernez-Klassen O."/>
            <person name="Kalinowski J."/>
            <person name="Goesmann A."/>
            <person name="Mussgnug J.H."/>
            <person name="Kruse O."/>
        </authorList>
    </citation>
    <scope>NUCLEOTIDE SEQUENCE [LARGE SCALE GENOMIC DNA]</scope>
    <source>
        <strain evidence="5 6">SAG 48.87</strain>
    </source>
</reference>
<keyword evidence="2 5" id="KW-0808">Transferase</keyword>
<comment type="similarity">
    <text evidence="4">Belongs to the class I-like SAM-binding methyltransferase superfamily. Cation-dependent O-methyltransferase family.</text>
</comment>
<dbReference type="PANTHER" id="PTHR10509">
    <property type="entry name" value="O-METHYLTRANSFERASE-RELATED"/>
    <property type="match status" value="1"/>
</dbReference>
<dbReference type="InterPro" id="IPR050362">
    <property type="entry name" value="Cation-dep_OMT"/>
</dbReference>
<keyword evidence="6" id="KW-1185">Reference proteome</keyword>
<dbReference type="PANTHER" id="PTHR10509:SF14">
    <property type="entry name" value="CAFFEOYL-COA O-METHYLTRANSFERASE 3-RELATED"/>
    <property type="match status" value="1"/>
</dbReference>
<dbReference type="Pfam" id="PF01596">
    <property type="entry name" value="Methyltransf_3"/>
    <property type="match status" value="1"/>
</dbReference>
<dbReference type="STRING" id="145388.A0A0D2MSP0"/>
<dbReference type="KEGG" id="mng:MNEG_4509"/>
<evidence type="ECO:0000256" key="1">
    <source>
        <dbReference type="ARBA" id="ARBA00022603"/>
    </source>
</evidence>
<dbReference type="GeneID" id="25737386"/>
<protein>
    <submittedName>
        <fullName evidence="5">Caffeoyl-CoA O-methyltransferase</fullName>
        <ecNumber evidence="5">2.1.1.104</ecNumber>
    </submittedName>
</protein>
<evidence type="ECO:0000256" key="3">
    <source>
        <dbReference type="ARBA" id="ARBA00022691"/>
    </source>
</evidence>
<dbReference type="AlphaFoldDB" id="A0A0D2MSP0"/>
<name>A0A0D2MSP0_9CHLO</name>
<dbReference type="EC" id="2.1.1.104" evidence="5"/>
<evidence type="ECO:0000256" key="2">
    <source>
        <dbReference type="ARBA" id="ARBA00022679"/>
    </source>
</evidence>
<sequence length="109" mass="11905">MDIDARLAPAEDSLRQLLADEGPGGYDFAFIDADKRAYGKYFELCLQLVRQGGLIAVDNVLWYGKVADSQVDDKATVALREFNAAVLADPRVTLSIVPVGDGMALCRKR</sequence>
<dbReference type="PROSITE" id="PS51682">
    <property type="entry name" value="SAM_OMT_I"/>
    <property type="match status" value="1"/>
</dbReference>